<accession>W5JX04</accession>
<reference evidence="13 15" key="1">
    <citation type="journal article" date="2010" name="BMC Genomics">
        <title>Combination of measures distinguishes pre-miRNAs from other stem-loops in the genome of the newly sequenced Anopheles darlingi.</title>
        <authorList>
            <person name="Mendes N.D."/>
            <person name="Freitas A.T."/>
            <person name="Vasconcelos A.T."/>
            <person name="Sagot M.F."/>
        </authorList>
    </citation>
    <scope>NUCLEOTIDE SEQUENCE</scope>
</reference>
<evidence type="ECO:0000256" key="9">
    <source>
        <dbReference type="PROSITE-ProRule" id="PRU00059"/>
    </source>
</evidence>
<dbReference type="PROSITE" id="PS50240">
    <property type="entry name" value="TRYPSIN_DOM"/>
    <property type="match status" value="1"/>
</dbReference>
<proteinExistence type="inferred from homology"/>
<keyword evidence="3" id="KW-0399">Innate immunity</keyword>
<dbReference type="GO" id="GO:0045087">
    <property type="term" value="P:innate immune response"/>
    <property type="evidence" value="ECO:0007669"/>
    <property type="project" value="UniProtKB-KW"/>
</dbReference>
<keyword evidence="13" id="KW-0645">Protease</keyword>
<reference evidence="13" key="2">
    <citation type="submission" date="2010-05" db="EMBL/GenBank/DDBJ databases">
        <authorList>
            <person name="Almeida L.G."/>
            <person name="Nicolas M.F."/>
            <person name="Souza R.C."/>
            <person name="Vasconcelos A.T.R."/>
        </authorList>
    </citation>
    <scope>NUCLEOTIDE SEQUENCE</scope>
</reference>
<feature type="domain" description="CUB" evidence="11">
    <location>
        <begin position="26"/>
        <end position="139"/>
    </location>
</feature>
<evidence type="ECO:0000256" key="2">
    <source>
        <dbReference type="ARBA" id="ARBA00022525"/>
    </source>
</evidence>
<dbReference type="GO" id="GO:0005576">
    <property type="term" value="C:extracellular region"/>
    <property type="evidence" value="ECO:0007669"/>
    <property type="project" value="UniProtKB-SubCell"/>
</dbReference>
<organism evidence="13">
    <name type="scientific">Anopheles darlingi</name>
    <name type="common">Mosquito</name>
    <dbReference type="NCBI Taxonomy" id="43151"/>
    <lineage>
        <taxon>Eukaryota</taxon>
        <taxon>Metazoa</taxon>
        <taxon>Ecdysozoa</taxon>
        <taxon>Arthropoda</taxon>
        <taxon>Hexapoda</taxon>
        <taxon>Insecta</taxon>
        <taxon>Pterygota</taxon>
        <taxon>Neoptera</taxon>
        <taxon>Endopterygota</taxon>
        <taxon>Diptera</taxon>
        <taxon>Nematocera</taxon>
        <taxon>Culicoidea</taxon>
        <taxon>Culicidae</taxon>
        <taxon>Anophelinae</taxon>
        <taxon>Anopheles</taxon>
    </lineage>
</organism>
<comment type="caution">
    <text evidence="9">Lacks conserved residue(s) required for the propagation of feature annotation.</text>
</comment>
<dbReference type="OMA" id="QCSTDNF"/>
<reference evidence="14" key="4">
    <citation type="submission" date="2015-06" db="UniProtKB">
        <authorList>
            <consortium name="EnsemblMetazoa"/>
        </authorList>
    </citation>
    <scope>IDENTIFICATION</scope>
</reference>
<dbReference type="InterPro" id="IPR051487">
    <property type="entry name" value="Ser/Thr_Proteases_Immune/Dev"/>
</dbReference>
<dbReference type="PANTHER" id="PTHR24256">
    <property type="entry name" value="TRYPTASE-RELATED"/>
    <property type="match status" value="1"/>
</dbReference>
<feature type="chain" id="PRO_5010156093" evidence="10">
    <location>
        <begin position="21"/>
        <end position="357"/>
    </location>
</feature>
<evidence type="ECO:0000259" key="12">
    <source>
        <dbReference type="PROSITE" id="PS50240"/>
    </source>
</evidence>
<name>W5JX04_ANODA</name>
<feature type="domain" description="Peptidase S1" evidence="12">
    <location>
        <begin position="76"/>
        <end position="350"/>
    </location>
</feature>
<reference evidence="13" key="3">
    <citation type="journal article" date="2013" name="Nucleic Acids Res.">
        <title>The genome of Anopheles darlingi, the main neotropical malaria vector.</title>
        <authorList>
            <person name="Marinotti O."/>
            <person name="Cerqueira G.C."/>
            <person name="de Almeida L.G."/>
            <person name="Ferro M.I."/>
            <person name="Loreto E.L."/>
            <person name="Zaha A."/>
            <person name="Teixeira S.M."/>
            <person name="Wespiser A.R."/>
            <person name="Almeida E Silva A."/>
            <person name="Schlindwein A.D."/>
            <person name="Pacheco A.C."/>
            <person name="Silva A.L."/>
            <person name="Graveley B.R."/>
            <person name="Walenz B.P."/>
            <person name="Lima Bde A."/>
            <person name="Ribeiro C.A."/>
            <person name="Nunes-Silva C.G."/>
            <person name="de Carvalho C.R."/>
            <person name="Soares C.M."/>
            <person name="de Menezes C.B."/>
            <person name="Matiolli C."/>
            <person name="Caffrey D."/>
            <person name="Araujo D.A."/>
            <person name="de Oliveira D.M."/>
            <person name="Golenbock D."/>
            <person name="Grisard E.C."/>
            <person name="Fantinatti-Garboggini F."/>
            <person name="de Carvalho F.M."/>
            <person name="Barcellos F.G."/>
            <person name="Prosdocimi F."/>
            <person name="May G."/>
            <person name="Azevedo Junior G.M."/>
            <person name="Guimaraes G.M."/>
            <person name="Goldman G.H."/>
            <person name="Padilha I.Q."/>
            <person name="Batista Jda S."/>
            <person name="Ferro J.A."/>
            <person name="Ribeiro J.M."/>
            <person name="Fietto J.L."/>
            <person name="Dabbas K.M."/>
            <person name="Cerdeira L."/>
            <person name="Agnez-Lima L.F."/>
            <person name="Brocchi M."/>
            <person name="de Carvalho M.O."/>
            <person name="Teixeira Mde M."/>
            <person name="Diniz Maia Mde M."/>
            <person name="Goldman M.H."/>
            <person name="Cruz Schneider M.P."/>
            <person name="Felipe M.S."/>
            <person name="Hungria M."/>
            <person name="Nicolas M.F."/>
            <person name="Pereira M."/>
            <person name="Montes M.A."/>
            <person name="Cantao M.E."/>
            <person name="Vincentz M."/>
            <person name="Rafael M.S."/>
            <person name="Silverman N."/>
            <person name="Stoco P.H."/>
            <person name="Souza R.C."/>
            <person name="Vicentini R."/>
            <person name="Gazzinelli R.T."/>
            <person name="Neves Rde O."/>
            <person name="Silva R."/>
            <person name="Astolfi-Filho S."/>
            <person name="Maciel T.E."/>
            <person name="Urmenyi T.P."/>
            <person name="Tadei W.P."/>
            <person name="Camargo E.P."/>
            <person name="de Vasconcelos A.T."/>
        </authorList>
    </citation>
    <scope>NUCLEOTIDE SEQUENCE</scope>
</reference>
<gene>
    <name evidence="13" type="ORF">AND_000469</name>
</gene>
<dbReference type="EnsemblMetazoa" id="ADAC000469-RA">
    <property type="protein sequence ID" value="ADAC000469-PA"/>
    <property type="gene ID" value="ADAC000469"/>
</dbReference>
<evidence type="ECO:0000313" key="13">
    <source>
        <dbReference type="EMBL" id="ETN67734.1"/>
    </source>
</evidence>
<dbReference type="InterPro" id="IPR000859">
    <property type="entry name" value="CUB_dom"/>
</dbReference>
<dbReference type="Pfam" id="PF00089">
    <property type="entry name" value="Trypsin"/>
    <property type="match status" value="1"/>
</dbReference>
<dbReference type="HOGENOM" id="CLU_006842_2_0_1"/>
<protein>
    <submittedName>
        <fullName evidence="13">CUB domain serine protease</fullName>
    </submittedName>
</protein>
<keyword evidence="4 10" id="KW-0732">Signal</keyword>
<dbReference type="Gene3D" id="2.60.120.290">
    <property type="entry name" value="Spermadhesin, CUB domain"/>
    <property type="match status" value="1"/>
</dbReference>
<dbReference type="GO" id="GO:0006508">
    <property type="term" value="P:proteolysis"/>
    <property type="evidence" value="ECO:0007669"/>
    <property type="project" value="UniProtKB-KW"/>
</dbReference>
<keyword evidence="7" id="KW-0325">Glycoprotein</keyword>
<dbReference type="EMBL" id="ADMH02000120">
    <property type="protein sequence ID" value="ETN67734.1"/>
    <property type="molecule type" value="Genomic_DNA"/>
</dbReference>
<dbReference type="FunCoup" id="W5JX04">
    <property type="interactions" value="1"/>
</dbReference>
<dbReference type="STRING" id="43151.W5JX04"/>
<dbReference type="SMART" id="SM00020">
    <property type="entry name" value="Tryp_SPc"/>
    <property type="match status" value="1"/>
</dbReference>
<evidence type="ECO:0000259" key="11">
    <source>
        <dbReference type="PROSITE" id="PS01180"/>
    </source>
</evidence>
<dbReference type="Proteomes" id="UP000000673">
    <property type="component" value="Unassembled WGS sequence"/>
</dbReference>
<dbReference type="VEuPathDB" id="VectorBase:ADAR2_003604"/>
<dbReference type="CDD" id="cd00041">
    <property type="entry name" value="CUB"/>
    <property type="match status" value="1"/>
</dbReference>
<evidence type="ECO:0000256" key="8">
    <source>
        <dbReference type="ARBA" id="ARBA00024195"/>
    </source>
</evidence>
<evidence type="ECO:0000313" key="15">
    <source>
        <dbReference type="Proteomes" id="UP000000673"/>
    </source>
</evidence>
<sequence>MTVWLVLVAAVFCSTRGVRADWFDSCDREFQLTELADVTLNSPFYPATYPSGTSCRFVLSAPPGYTIQASCTVNMVNPGTGCTTDFLYISTEGFKSPAGSEFFCGKGTISRQSLFNKLTISYISSSTNSGSFTCRLIVQPGQCDCGWSRTPKIVGGTEAGVNEYTSMVGLLDPLTASVFCSGVITVETPYSAIYNIEQIIQHEAYNVANRDNDISLLKTTVNMDWNRAVGPVCLPFSYSSYSFANLEVDIAGWGTTSFGGPMSTVLRKTTLTVLPNGSCSAPFLNDMKLCTFAAGRDSCQYDSGGPLYLRGVQRMYTIGIISYGSGCAASTPSVNSRVTSQLNWIRSKTPEISYCVK</sequence>
<evidence type="ECO:0000256" key="7">
    <source>
        <dbReference type="ARBA" id="ARBA00023180"/>
    </source>
</evidence>
<evidence type="ECO:0000256" key="3">
    <source>
        <dbReference type="ARBA" id="ARBA00022588"/>
    </source>
</evidence>
<dbReference type="InterPro" id="IPR009003">
    <property type="entry name" value="Peptidase_S1_PA"/>
</dbReference>
<dbReference type="CDD" id="cd00190">
    <property type="entry name" value="Tryp_SPc"/>
    <property type="match status" value="1"/>
</dbReference>
<dbReference type="eggNOG" id="KOG3627">
    <property type="taxonomic scope" value="Eukaryota"/>
</dbReference>
<dbReference type="Gene3D" id="2.40.10.10">
    <property type="entry name" value="Trypsin-like serine proteases"/>
    <property type="match status" value="1"/>
</dbReference>
<keyword evidence="6" id="KW-1015">Disulfide bond</keyword>
<evidence type="ECO:0000256" key="4">
    <source>
        <dbReference type="ARBA" id="ARBA00022729"/>
    </source>
</evidence>
<comment type="similarity">
    <text evidence="8">Belongs to the peptidase S1 family. CLIP subfamily.</text>
</comment>
<evidence type="ECO:0000256" key="10">
    <source>
        <dbReference type="SAM" id="SignalP"/>
    </source>
</evidence>
<dbReference type="SUPFAM" id="SSF49854">
    <property type="entry name" value="Spermadhesin, CUB domain"/>
    <property type="match status" value="1"/>
</dbReference>
<dbReference type="InterPro" id="IPR035914">
    <property type="entry name" value="Sperma_CUB_dom_sf"/>
</dbReference>
<dbReference type="InterPro" id="IPR043504">
    <property type="entry name" value="Peptidase_S1_PA_chymotrypsin"/>
</dbReference>
<evidence type="ECO:0000256" key="5">
    <source>
        <dbReference type="ARBA" id="ARBA00022859"/>
    </source>
</evidence>
<evidence type="ECO:0000256" key="6">
    <source>
        <dbReference type="ARBA" id="ARBA00023157"/>
    </source>
</evidence>
<keyword evidence="2" id="KW-0964">Secreted</keyword>
<dbReference type="Pfam" id="PF00431">
    <property type="entry name" value="CUB"/>
    <property type="match status" value="1"/>
</dbReference>
<keyword evidence="5" id="KW-0391">Immunity</keyword>
<evidence type="ECO:0000313" key="14">
    <source>
        <dbReference type="EnsemblMetazoa" id="ADAC000469-PA"/>
    </source>
</evidence>
<dbReference type="PROSITE" id="PS01180">
    <property type="entry name" value="CUB"/>
    <property type="match status" value="1"/>
</dbReference>
<dbReference type="InterPro" id="IPR001254">
    <property type="entry name" value="Trypsin_dom"/>
</dbReference>
<dbReference type="SUPFAM" id="SSF50494">
    <property type="entry name" value="Trypsin-like serine proteases"/>
    <property type="match status" value="1"/>
</dbReference>
<dbReference type="GO" id="GO:0004252">
    <property type="term" value="F:serine-type endopeptidase activity"/>
    <property type="evidence" value="ECO:0007669"/>
    <property type="project" value="InterPro"/>
</dbReference>
<dbReference type="VEuPathDB" id="VectorBase:ADAC000469"/>
<dbReference type="AlphaFoldDB" id="W5JX04"/>
<feature type="signal peptide" evidence="10">
    <location>
        <begin position="1"/>
        <end position="20"/>
    </location>
</feature>
<keyword evidence="15" id="KW-1185">Reference proteome</keyword>
<comment type="subcellular location">
    <subcellularLocation>
        <location evidence="1">Secreted</location>
    </subcellularLocation>
</comment>
<keyword evidence="13" id="KW-0378">Hydrolase</keyword>
<evidence type="ECO:0000256" key="1">
    <source>
        <dbReference type="ARBA" id="ARBA00004613"/>
    </source>
</evidence>